<name>A0ABN2ZYD5_9ACTN</name>
<gene>
    <name evidence="2" type="ORF">GCM10009727_54210</name>
</gene>
<dbReference type="Proteomes" id="UP001501020">
    <property type="component" value="Unassembled WGS sequence"/>
</dbReference>
<dbReference type="RefSeq" id="WP_344272833.1">
    <property type="nucleotide sequence ID" value="NZ_BAAAMR010000053.1"/>
</dbReference>
<evidence type="ECO:0000256" key="1">
    <source>
        <dbReference type="SAM" id="MobiDB-lite"/>
    </source>
</evidence>
<keyword evidence="3" id="KW-1185">Reference proteome</keyword>
<dbReference type="EMBL" id="BAAAMR010000053">
    <property type="protein sequence ID" value="GAA2150109.1"/>
    <property type="molecule type" value="Genomic_DNA"/>
</dbReference>
<organism evidence="2 3">
    <name type="scientific">Actinomadura napierensis</name>
    <dbReference type="NCBI Taxonomy" id="267854"/>
    <lineage>
        <taxon>Bacteria</taxon>
        <taxon>Bacillati</taxon>
        <taxon>Actinomycetota</taxon>
        <taxon>Actinomycetes</taxon>
        <taxon>Streptosporangiales</taxon>
        <taxon>Thermomonosporaceae</taxon>
        <taxon>Actinomadura</taxon>
    </lineage>
</organism>
<evidence type="ECO:0008006" key="4">
    <source>
        <dbReference type="Google" id="ProtNLM"/>
    </source>
</evidence>
<accession>A0ABN2ZYD5</accession>
<protein>
    <recommendedName>
        <fullName evidence="4">RNA polymerase subunit sigma-70</fullName>
    </recommendedName>
</protein>
<evidence type="ECO:0000313" key="2">
    <source>
        <dbReference type="EMBL" id="GAA2150109.1"/>
    </source>
</evidence>
<evidence type="ECO:0000313" key="3">
    <source>
        <dbReference type="Proteomes" id="UP001501020"/>
    </source>
</evidence>
<feature type="region of interest" description="Disordered" evidence="1">
    <location>
        <begin position="1"/>
        <end position="29"/>
    </location>
</feature>
<feature type="compositionally biased region" description="Low complexity" evidence="1">
    <location>
        <begin position="1"/>
        <end position="19"/>
    </location>
</feature>
<reference evidence="2 3" key="1">
    <citation type="journal article" date="2019" name="Int. J. Syst. Evol. Microbiol.">
        <title>The Global Catalogue of Microorganisms (GCM) 10K type strain sequencing project: providing services to taxonomists for standard genome sequencing and annotation.</title>
        <authorList>
            <consortium name="The Broad Institute Genomics Platform"/>
            <consortium name="The Broad Institute Genome Sequencing Center for Infectious Disease"/>
            <person name="Wu L."/>
            <person name="Ma J."/>
        </authorList>
    </citation>
    <scope>NUCLEOTIDE SEQUENCE [LARGE SCALE GENOMIC DNA]</scope>
    <source>
        <strain evidence="2 3">JCM 13850</strain>
    </source>
</reference>
<proteinExistence type="predicted"/>
<sequence length="64" mass="6957">MTASPRGAPAPPAGTASPPGDAPWPPEDDARLIERSRSHPDAFAGLYDRHAPSIHRYAARRRTR</sequence>
<comment type="caution">
    <text evidence="2">The sequence shown here is derived from an EMBL/GenBank/DDBJ whole genome shotgun (WGS) entry which is preliminary data.</text>
</comment>